<dbReference type="AlphaFoldDB" id="A0A4Q9MS49"/>
<evidence type="ECO:0000313" key="1">
    <source>
        <dbReference type="EMBL" id="TBU30710.1"/>
    </source>
</evidence>
<accession>A0A4Q9MS49</accession>
<proteinExistence type="predicted"/>
<name>A0A4Q9MS49_9APHY</name>
<sequence length="268" mass="30254">MSCLGSLPRRDPYDPLMLRPSRSPSRVLHIPRYISTPYYFLYSAEENPCPSLCFSARPPPPSAPLYVTQFIIGPARVSLCSVLLSSVLDFRVPTFFVISRVVPYTSIALCSRSFQYHQRAVARWGRAGLFEWSPRAHRTYRPAHLVMFITASRPDHFVLLVSLLVIASTGVIECSRARGCGLQEHRTPLNLNILLAYHHSALFPSDPNRPLSPVSLSIPQPVAEYILLHALRNPDRSLDFRVVIQHNNTSNSMSPIQYIQCCDDLIIL</sequence>
<protein>
    <submittedName>
        <fullName evidence="1">Uncharacterized protein</fullName>
    </submittedName>
</protein>
<reference evidence="1" key="1">
    <citation type="submission" date="2019-01" db="EMBL/GenBank/DDBJ databases">
        <title>Draft genome sequences of three monokaryotic isolates of the white-rot basidiomycete fungus Dichomitus squalens.</title>
        <authorList>
            <consortium name="DOE Joint Genome Institute"/>
            <person name="Lopez S.C."/>
            <person name="Andreopoulos B."/>
            <person name="Pangilinan J."/>
            <person name="Lipzen A."/>
            <person name="Riley R."/>
            <person name="Ahrendt S."/>
            <person name="Ng V."/>
            <person name="Barry K."/>
            <person name="Daum C."/>
            <person name="Grigoriev I.V."/>
            <person name="Hilden K.S."/>
            <person name="Makela M.R."/>
            <person name="de Vries R.P."/>
        </authorList>
    </citation>
    <scope>NUCLEOTIDE SEQUENCE [LARGE SCALE GENOMIC DNA]</scope>
    <source>
        <strain evidence="1">OM18370.1</strain>
    </source>
</reference>
<dbReference type="Proteomes" id="UP000292957">
    <property type="component" value="Unassembled WGS sequence"/>
</dbReference>
<dbReference type="EMBL" id="ML143404">
    <property type="protein sequence ID" value="TBU30710.1"/>
    <property type="molecule type" value="Genomic_DNA"/>
</dbReference>
<organism evidence="1">
    <name type="scientific">Dichomitus squalens</name>
    <dbReference type="NCBI Taxonomy" id="114155"/>
    <lineage>
        <taxon>Eukaryota</taxon>
        <taxon>Fungi</taxon>
        <taxon>Dikarya</taxon>
        <taxon>Basidiomycota</taxon>
        <taxon>Agaricomycotina</taxon>
        <taxon>Agaricomycetes</taxon>
        <taxon>Polyporales</taxon>
        <taxon>Polyporaceae</taxon>
        <taxon>Dichomitus</taxon>
    </lineage>
</organism>
<gene>
    <name evidence="1" type="ORF">BD311DRAFT_187194</name>
</gene>